<proteinExistence type="predicted"/>
<dbReference type="Proteomes" id="UP000008212">
    <property type="component" value="Chromosome"/>
</dbReference>
<dbReference type="HOGENOM" id="CLU_3391912_0_0_12"/>
<evidence type="ECO:0000313" key="1">
    <source>
        <dbReference type="EMBL" id="AAS12324.1"/>
    </source>
</evidence>
<accession>Q73LQ3</accession>
<protein>
    <submittedName>
        <fullName evidence="1">Uncharacterized protein</fullName>
    </submittedName>
</protein>
<evidence type="ECO:0000313" key="2">
    <source>
        <dbReference type="Proteomes" id="UP000008212"/>
    </source>
</evidence>
<dbReference type="EMBL" id="AE017226">
    <property type="protein sequence ID" value="AAS12324.1"/>
    <property type="molecule type" value="Genomic_DNA"/>
</dbReference>
<dbReference type="AlphaFoldDB" id="Q73LQ3"/>
<keyword evidence="2" id="KW-1185">Reference proteome</keyword>
<gene>
    <name evidence="1" type="ordered locus">TDE_1809</name>
</gene>
<dbReference type="PaxDb" id="243275-TDE_1809"/>
<reference evidence="1 2" key="1">
    <citation type="journal article" date="2004" name="Proc. Natl. Acad. Sci. U.S.A.">
        <title>Comparison of the genome of the oral pathogen Treponema denticola with other spirochete genomes.</title>
        <authorList>
            <person name="Seshadri R."/>
            <person name="Myers G.S."/>
            <person name="Tettelin H."/>
            <person name="Eisen J.A."/>
            <person name="Heidelberg J.F."/>
            <person name="Dodson R.J."/>
            <person name="Davidsen T.M."/>
            <person name="DeBoy R.T."/>
            <person name="Fouts D.E."/>
            <person name="Haft D.H."/>
            <person name="Selengut J."/>
            <person name="Ren Q."/>
            <person name="Brinkac L.M."/>
            <person name="Madupu R."/>
            <person name="Kolonay J."/>
            <person name="Durkin S.A."/>
            <person name="Daugherty S.C."/>
            <person name="Shetty J."/>
            <person name="Shvartsbeyn A."/>
            <person name="Gebregeorgis E."/>
            <person name="Geer K."/>
            <person name="Tsegaye G."/>
            <person name="Malek J."/>
            <person name="Ayodeji B."/>
            <person name="Shatsman S."/>
            <person name="McLeod M.P."/>
            <person name="Smajs D."/>
            <person name="Howell J.K."/>
            <person name="Pal S."/>
            <person name="Amin A."/>
            <person name="Vashisth P."/>
            <person name="McNeill T.Z."/>
            <person name="Xiang Q."/>
            <person name="Sodergren E."/>
            <person name="Baca E."/>
            <person name="Weinstock G.M."/>
            <person name="Norris S.J."/>
            <person name="Fraser C.M."/>
            <person name="Paulsen I.T."/>
        </authorList>
    </citation>
    <scope>NUCLEOTIDE SEQUENCE [LARGE SCALE GENOMIC DNA]</scope>
    <source>
        <strain evidence="2">ATCC 35405 / DSM 14222 / CIP 103919 / JCM 8153 / KCTC 15104</strain>
    </source>
</reference>
<name>Q73LQ3_TREDE</name>
<sequence length="32" mass="3849">MDMKIIKLYIKILSFLFIKYCNKKLNSVKLKA</sequence>
<dbReference type="KEGG" id="tde:TDE_1809"/>
<organism evidence="1 2">
    <name type="scientific">Treponema denticola (strain ATCC 35405 / DSM 14222 / CIP 103919 / JCM 8153 / KCTC 15104)</name>
    <dbReference type="NCBI Taxonomy" id="243275"/>
    <lineage>
        <taxon>Bacteria</taxon>
        <taxon>Pseudomonadati</taxon>
        <taxon>Spirochaetota</taxon>
        <taxon>Spirochaetia</taxon>
        <taxon>Spirochaetales</taxon>
        <taxon>Treponemataceae</taxon>
        <taxon>Treponema</taxon>
    </lineage>
</organism>